<dbReference type="RefSeq" id="WP_002850753.1">
    <property type="nucleotide sequence ID" value="NZ_ADKM02000092.1"/>
</dbReference>
<accession>E9SDX5</accession>
<feature type="transmembrane region" description="Helical" evidence="1">
    <location>
        <begin position="12"/>
        <end position="34"/>
    </location>
</feature>
<dbReference type="EMBL" id="ADKM02000092">
    <property type="protein sequence ID" value="EGC02506.1"/>
    <property type="molecule type" value="Genomic_DNA"/>
</dbReference>
<gene>
    <name evidence="2" type="ORF">CUS_5032</name>
</gene>
<keyword evidence="3" id="KW-1185">Reference proteome</keyword>
<keyword evidence="1" id="KW-1133">Transmembrane helix</keyword>
<evidence type="ECO:0000256" key="1">
    <source>
        <dbReference type="SAM" id="Phobius"/>
    </source>
</evidence>
<feature type="transmembrane region" description="Helical" evidence="1">
    <location>
        <begin position="95"/>
        <end position="114"/>
    </location>
</feature>
<protein>
    <submittedName>
        <fullName evidence="2">Uncharacterized protein</fullName>
    </submittedName>
</protein>
<evidence type="ECO:0000313" key="3">
    <source>
        <dbReference type="Proteomes" id="UP000004259"/>
    </source>
</evidence>
<sequence>MANIISEKGFTYLLTKAVSAVMSAAAAAGFLMAGEYDGRLAVPALLVFIASMSKDMLSERHQKIVCRLTAVAAVMTALMVTAGVGLWIFNARYPAAVTFTAMAVMASAEAVFFASENMKNRKNM</sequence>
<dbReference type="Proteomes" id="UP000004259">
    <property type="component" value="Unassembled WGS sequence"/>
</dbReference>
<organism evidence="2 3">
    <name type="scientific">Ruminococcus albus 8</name>
    <dbReference type="NCBI Taxonomy" id="246199"/>
    <lineage>
        <taxon>Bacteria</taxon>
        <taxon>Bacillati</taxon>
        <taxon>Bacillota</taxon>
        <taxon>Clostridia</taxon>
        <taxon>Eubacteriales</taxon>
        <taxon>Oscillospiraceae</taxon>
        <taxon>Ruminococcus</taxon>
    </lineage>
</organism>
<reference evidence="2 3" key="1">
    <citation type="submission" date="2011-02" db="EMBL/GenBank/DDBJ databases">
        <authorList>
            <person name="Nelson K.E."/>
            <person name="Sutton G."/>
            <person name="Torralba M."/>
            <person name="Durkin S."/>
            <person name="Harkins D."/>
            <person name="Montgomery R."/>
            <person name="Ziemer C."/>
            <person name="Klaassens E."/>
            <person name="Ocuiv P."/>
            <person name="Morrison M."/>
        </authorList>
    </citation>
    <scope>NUCLEOTIDE SEQUENCE [LARGE SCALE GENOMIC DNA]</scope>
    <source>
        <strain evidence="2 3">8</strain>
    </source>
</reference>
<keyword evidence="1" id="KW-0812">Transmembrane</keyword>
<proteinExistence type="predicted"/>
<dbReference type="AlphaFoldDB" id="E9SDX5"/>
<name>E9SDX5_RUMAL</name>
<dbReference type="OrthoDB" id="9972069at2"/>
<comment type="caution">
    <text evidence="2">The sequence shown here is derived from an EMBL/GenBank/DDBJ whole genome shotgun (WGS) entry which is preliminary data.</text>
</comment>
<keyword evidence="1" id="KW-0472">Membrane</keyword>
<feature type="transmembrane region" description="Helical" evidence="1">
    <location>
        <begin position="64"/>
        <end position="89"/>
    </location>
</feature>
<evidence type="ECO:0000313" key="2">
    <source>
        <dbReference type="EMBL" id="EGC02506.1"/>
    </source>
</evidence>
<dbReference type="STRING" id="246199.CUS_5032"/>